<comment type="caution">
    <text evidence="17">The sequence shown here is derived from an EMBL/GenBank/DDBJ whole genome shotgun (WGS) entry which is preliminary data.</text>
</comment>
<gene>
    <name evidence="17" type="ORF">A10D4_05802</name>
</gene>
<keyword evidence="18" id="KW-1185">Reference proteome</keyword>
<evidence type="ECO:0000256" key="9">
    <source>
        <dbReference type="ARBA" id="ARBA00022898"/>
    </source>
</evidence>
<dbReference type="PANTHER" id="PTHR30538">
    <property type="entry name" value="LYSINE 2,3-AMINOMUTASE-RELATED"/>
    <property type="match status" value="1"/>
</dbReference>
<dbReference type="RefSeq" id="WP_008488311.1">
    <property type="nucleotide sequence ID" value="NZ_AMRG01000005.1"/>
</dbReference>
<dbReference type="GO" id="GO:0016853">
    <property type="term" value="F:isomerase activity"/>
    <property type="evidence" value="ECO:0007669"/>
    <property type="project" value="UniProtKB-KW"/>
</dbReference>
<dbReference type="eggNOG" id="COG1509">
    <property type="taxonomic scope" value="Bacteria"/>
</dbReference>
<comment type="similarity">
    <text evidence="4">Belongs to the radical SAM superfamily. KamA family.</text>
</comment>
<keyword evidence="8 14" id="KW-0479">Metal-binding</keyword>
<evidence type="ECO:0000256" key="2">
    <source>
        <dbReference type="ARBA" id="ARBA00001933"/>
    </source>
</evidence>
<feature type="domain" description="Radical SAM core" evidence="16">
    <location>
        <begin position="103"/>
        <end position="315"/>
    </location>
</feature>
<evidence type="ECO:0000256" key="7">
    <source>
        <dbReference type="ARBA" id="ARBA00022691"/>
    </source>
</evidence>
<comment type="catalytic activity">
    <reaction evidence="1">
        <text>L-lysine = D-beta-lysine</text>
        <dbReference type="Rhea" id="RHEA:44148"/>
        <dbReference type="ChEBI" id="CHEBI:32551"/>
        <dbReference type="ChEBI" id="CHEBI:84138"/>
    </reaction>
</comment>
<feature type="modified residue" description="N6-(pyridoxal phosphate)lysine" evidence="15">
    <location>
        <position position="329"/>
    </location>
</feature>
<evidence type="ECO:0000256" key="3">
    <source>
        <dbReference type="ARBA" id="ARBA00001966"/>
    </source>
</evidence>
<evidence type="ECO:0000256" key="6">
    <source>
        <dbReference type="ARBA" id="ARBA00022485"/>
    </source>
</evidence>
<keyword evidence="7" id="KW-0949">S-adenosyl-L-methionine</keyword>
<dbReference type="OrthoDB" id="9770937at2"/>
<proteinExistence type="inferred from homology"/>
<dbReference type="InterPro" id="IPR003739">
    <property type="entry name" value="Lys_aminomutase/Glu_NH3_mut"/>
</dbReference>
<organism evidence="17 18">
    <name type="scientific">Idiomarina xiamenensis 10-D-4</name>
    <dbReference type="NCBI Taxonomy" id="740709"/>
    <lineage>
        <taxon>Bacteria</taxon>
        <taxon>Pseudomonadati</taxon>
        <taxon>Pseudomonadota</taxon>
        <taxon>Gammaproteobacteria</taxon>
        <taxon>Alteromonadales</taxon>
        <taxon>Idiomarinaceae</taxon>
        <taxon>Idiomarina</taxon>
    </lineage>
</organism>
<evidence type="ECO:0000256" key="13">
    <source>
        <dbReference type="ARBA" id="ARBA00030756"/>
    </source>
</evidence>
<dbReference type="STRING" id="740709.A10D4_05802"/>
<evidence type="ECO:0000256" key="1">
    <source>
        <dbReference type="ARBA" id="ARBA00001352"/>
    </source>
</evidence>
<dbReference type="EMBL" id="AMRG01000005">
    <property type="protein sequence ID" value="EKE84558.1"/>
    <property type="molecule type" value="Genomic_DNA"/>
</dbReference>
<evidence type="ECO:0000256" key="15">
    <source>
        <dbReference type="PIRSR" id="PIRSR603739-50"/>
    </source>
</evidence>
<dbReference type="AlphaFoldDB" id="K2K9U1"/>
<dbReference type="Proteomes" id="UP000014115">
    <property type="component" value="Unassembled WGS sequence"/>
</dbReference>
<dbReference type="SFLD" id="SFLDS00029">
    <property type="entry name" value="Radical_SAM"/>
    <property type="match status" value="1"/>
</dbReference>
<keyword evidence="12" id="KW-0413">Isomerase</keyword>
<keyword evidence="6 14" id="KW-0004">4Fe-4S</keyword>
<dbReference type="PATRIC" id="fig|740709.3.peg.1186"/>
<dbReference type="GO" id="GO:0051539">
    <property type="term" value="F:4 iron, 4 sulfur cluster binding"/>
    <property type="evidence" value="ECO:0007669"/>
    <property type="project" value="UniProtKB-KW"/>
</dbReference>
<name>K2K9U1_9GAMM</name>
<comment type="cofactor">
    <cofactor evidence="3">
        <name>[4Fe-4S] cluster</name>
        <dbReference type="ChEBI" id="CHEBI:49883"/>
    </cofactor>
</comment>
<dbReference type="SUPFAM" id="SSF102114">
    <property type="entry name" value="Radical SAM enzymes"/>
    <property type="match status" value="1"/>
</dbReference>
<comment type="cofactor">
    <cofactor evidence="2 15">
        <name>pyridoxal 5'-phosphate</name>
        <dbReference type="ChEBI" id="CHEBI:597326"/>
    </cofactor>
</comment>
<evidence type="ECO:0000256" key="11">
    <source>
        <dbReference type="ARBA" id="ARBA00023014"/>
    </source>
</evidence>
<dbReference type="NCBIfam" id="TIGR03821">
    <property type="entry name" value="EFP_modif_epmB"/>
    <property type="match status" value="1"/>
</dbReference>
<evidence type="ECO:0000256" key="4">
    <source>
        <dbReference type="ARBA" id="ARBA00008703"/>
    </source>
</evidence>
<feature type="binding site" evidence="14">
    <location>
        <position position="124"/>
    </location>
    <ligand>
        <name>[4Fe-4S] cluster</name>
        <dbReference type="ChEBI" id="CHEBI:49883"/>
        <note>4Fe-4S-S-AdoMet</note>
    </ligand>
</feature>
<dbReference type="CDD" id="cd01335">
    <property type="entry name" value="Radical_SAM"/>
    <property type="match status" value="1"/>
</dbReference>
<dbReference type="SFLD" id="SFLDF00314">
    <property type="entry name" value="L-lysine_2_3-aminomutase_(yjeK"/>
    <property type="match status" value="1"/>
</dbReference>
<keyword evidence="10" id="KW-0408">Iron</keyword>
<evidence type="ECO:0000256" key="8">
    <source>
        <dbReference type="ARBA" id="ARBA00022723"/>
    </source>
</evidence>
<dbReference type="Gene3D" id="3.20.20.70">
    <property type="entry name" value="Aldolase class I"/>
    <property type="match status" value="1"/>
</dbReference>
<evidence type="ECO:0000256" key="5">
    <source>
        <dbReference type="ARBA" id="ARBA00022363"/>
    </source>
</evidence>
<accession>K2K9U1</accession>
<dbReference type="PROSITE" id="PS51918">
    <property type="entry name" value="RADICAL_SAM"/>
    <property type="match status" value="1"/>
</dbReference>
<dbReference type="Pfam" id="PF04055">
    <property type="entry name" value="Radical_SAM"/>
    <property type="match status" value="1"/>
</dbReference>
<dbReference type="InterPro" id="IPR058240">
    <property type="entry name" value="rSAM_sf"/>
</dbReference>
<reference evidence="17 18" key="1">
    <citation type="journal article" date="2012" name="J. Bacteriol.">
        <title>Genome Sequence of Idiomarina xiamenensis Type Strain 10-D-4.</title>
        <authorList>
            <person name="Lai Q."/>
            <person name="Wang L."/>
            <person name="Wang W."/>
            <person name="Shao Z."/>
        </authorList>
    </citation>
    <scope>NUCLEOTIDE SEQUENCE [LARGE SCALE GENOMIC DNA]</scope>
    <source>
        <strain evidence="17 18">10-D-4</strain>
    </source>
</reference>
<dbReference type="PANTHER" id="PTHR30538:SF1">
    <property type="entry name" value="L-LYSINE 2,3-AMINOMUTASE"/>
    <property type="match status" value="1"/>
</dbReference>
<evidence type="ECO:0000259" key="16">
    <source>
        <dbReference type="PROSITE" id="PS51918"/>
    </source>
</evidence>
<evidence type="ECO:0000256" key="10">
    <source>
        <dbReference type="ARBA" id="ARBA00023004"/>
    </source>
</evidence>
<dbReference type="InterPro" id="IPR022462">
    <property type="entry name" value="EpmB"/>
</dbReference>
<dbReference type="SFLD" id="SFLDG01070">
    <property type="entry name" value="PLP-dependent"/>
    <property type="match status" value="1"/>
</dbReference>
<dbReference type="PIRSF" id="PIRSF004911">
    <property type="entry name" value="DUF160"/>
    <property type="match status" value="1"/>
</dbReference>
<sequence length="339" mass="37884">MTQVAALSVRPQWQQELAQAITEPQQLLEAVGLAHLANSHDEAARRLFALRVPRPFVAQMQYGNADDPLLRQVMTQAAEFESPADYSSDPLAEQQGPVPGLLHKYPSRVLLVLKGGCAVNCRYCFRRHFPYQEHRLDRQTLQQALAYIANQPAVNEVILSGGDPLMANDRQLAELLAQLAQLPQLQRVRIHSRLPVVIPSRLTDELAASLSQSRLQSVLVIHANHAQELSDELLGKLQNWQRQGITLLNQSVLLAGVNDNLDALSTLSERLFSGGVLPYYLHQLDKVKGASHFAVSDERAQQLWQQMLTCLPGFLVPRLVREEANKLSKSPMMPVMTDH</sequence>
<keyword evidence="11 14" id="KW-0411">Iron-sulfur</keyword>
<feature type="binding site" evidence="14">
    <location>
        <position position="117"/>
    </location>
    <ligand>
        <name>[4Fe-4S] cluster</name>
        <dbReference type="ChEBI" id="CHEBI:49883"/>
        <note>4Fe-4S-S-AdoMet</note>
    </ligand>
</feature>
<evidence type="ECO:0000256" key="12">
    <source>
        <dbReference type="ARBA" id="ARBA00023235"/>
    </source>
</evidence>
<evidence type="ECO:0000313" key="17">
    <source>
        <dbReference type="EMBL" id="EKE84558.1"/>
    </source>
</evidence>
<protein>
    <recommendedName>
        <fullName evidence="5">L-lysine 2,3-aminomutase</fullName>
    </recommendedName>
    <alternativeName>
        <fullName evidence="13">EF-P post-translational modification enzyme B</fullName>
    </alternativeName>
</protein>
<keyword evidence="9 15" id="KW-0663">Pyridoxal phosphate</keyword>
<feature type="binding site" evidence="14">
    <location>
        <position position="121"/>
    </location>
    <ligand>
        <name>[4Fe-4S] cluster</name>
        <dbReference type="ChEBI" id="CHEBI:49883"/>
        <note>4Fe-4S-S-AdoMet</note>
    </ligand>
</feature>
<dbReference type="InterPro" id="IPR007197">
    <property type="entry name" value="rSAM"/>
</dbReference>
<dbReference type="GO" id="GO:0046872">
    <property type="term" value="F:metal ion binding"/>
    <property type="evidence" value="ECO:0007669"/>
    <property type="project" value="UniProtKB-KW"/>
</dbReference>
<dbReference type="NCBIfam" id="TIGR00238">
    <property type="entry name" value="KamA family radical SAM protein"/>
    <property type="match status" value="1"/>
</dbReference>
<dbReference type="InterPro" id="IPR013785">
    <property type="entry name" value="Aldolase_TIM"/>
</dbReference>
<evidence type="ECO:0000313" key="18">
    <source>
        <dbReference type="Proteomes" id="UP000014115"/>
    </source>
</evidence>
<evidence type="ECO:0000256" key="14">
    <source>
        <dbReference type="PIRSR" id="PIRSR004911-1"/>
    </source>
</evidence>